<feature type="compositionally biased region" description="Basic and acidic residues" evidence="1">
    <location>
        <begin position="1"/>
        <end position="15"/>
    </location>
</feature>
<dbReference type="Proteomes" id="UP000593571">
    <property type="component" value="Unassembled WGS sequence"/>
</dbReference>
<dbReference type="AlphaFoldDB" id="A0A7J8FI63"/>
<organism evidence="2 3">
    <name type="scientific">Rousettus aegyptiacus</name>
    <name type="common">Egyptian fruit bat</name>
    <name type="synonym">Pteropus aegyptiacus</name>
    <dbReference type="NCBI Taxonomy" id="9407"/>
    <lineage>
        <taxon>Eukaryota</taxon>
        <taxon>Metazoa</taxon>
        <taxon>Chordata</taxon>
        <taxon>Craniata</taxon>
        <taxon>Vertebrata</taxon>
        <taxon>Euteleostomi</taxon>
        <taxon>Mammalia</taxon>
        <taxon>Eutheria</taxon>
        <taxon>Laurasiatheria</taxon>
        <taxon>Chiroptera</taxon>
        <taxon>Yinpterochiroptera</taxon>
        <taxon>Pteropodoidea</taxon>
        <taxon>Pteropodidae</taxon>
        <taxon>Rousettinae</taxon>
        <taxon>Rousettus</taxon>
    </lineage>
</organism>
<sequence>MAKDKKLYGDRDARQKTTRSSLWVPRASRPGASLPAMRTPPGRSSCRSCARWGGGRGGGGYGFNDHPGSTTPDSGDRLHARACLPTAGEHVPPPPARTHGTLTTILDESKVSSLPATSPSPPGVTRLCLLLTPGKPQHSRATVASGRSEPRAGARMSSLCPFNVY</sequence>
<evidence type="ECO:0000313" key="2">
    <source>
        <dbReference type="EMBL" id="KAF6447398.1"/>
    </source>
</evidence>
<accession>A0A7J8FI63</accession>
<evidence type="ECO:0000256" key="1">
    <source>
        <dbReference type="SAM" id="MobiDB-lite"/>
    </source>
</evidence>
<feature type="compositionally biased region" description="Gly residues" evidence="1">
    <location>
        <begin position="52"/>
        <end position="62"/>
    </location>
</feature>
<protein>
    <submittedName>
        <fullName evidence="2">Uncharacterized protein</fullName>
    </submittedName>
</protein>
<reference evidence="2 3" key="1">
    <citation type="journal article" date="2020" name="Nature">
        <title>Six reference-quality genomes reveal evolution of bat adaptations.</title>
        <authorList>
            <person name="Jebb D."/>
            <person name="Huang Z."/>
            <person name="Pippel M."/>
            <person name="Hughes G.M."/>
            <person name="Lavrichenko K."/>
            <person name="Devanna P."/>
            <person name="Winkler S."/>
            <person name="Jermiin L.S."/>
            <person name="Skirmuntt E.C."/>
            <person name="Katzourakis A."/>
            <person name="Burkitt-Gray L."/>
            <person name="Ray D.A."/>
            <person name="Sullivan K.A.M."/>
            <person name="Roscito J.G."/>
            <person name="Kirilenko B.M."/>
            <person name="Davalos L.M."/>
            <person name="Corthals A.P."/>
            <person name="Power M.L."/>
            <person name="Jones G."/>
            <person name="Ransome R.D."/>
            <person name="Dechmann D.K.N."/>
            <person name="Locatelli A.G."/>
            <person name="Puechmaille S.J."/>
            <person name="Fedrigo O."/>
            <person name="Jarvis E.D."/>
            <person name="Hiller M."/>
            <person name="Vernes S.C."/>
            <person name="Myers E.W."/>
            <person name="Teeling E.C."/>
        </authorList>
    </citation>
    <scope>NUCLEOTIDE SEQUENCE [LARGE SCALE GENOMIC DNA]</scope>
    <source>
        <strain evidence="2">MRouAeg1</strain>
        <tissue evidence="2">Muscle</tissue>
    </source>
</reference>
<comment type="caution">
    <text evidence="2">The sequence shown here is derived from an EMBL/GenBank/DDBJ whole genome shotgun (WGS) entry which is preliminary data.</text>
</comment>
<evidence type="ECO:0000313" key="3">
    <source>
        <dbReference type="Proteomes" id="UP000593571"/>
    </source>
</evidence>
<dbReference type="EMBL" id="JACASE010000007">
    <property type="protein sequence ID" value="KAF6447398.1"/>
    <property type="molecule type" value="Genomic_DNA"/>
</dbReference>
<keyword evidence="3" id="KW-1185">Reference proteome</keyword>
<proteinExistence type="predicted"/>
<feature type="compositionally biased region" description="Low complexity" evidence="1">
    <location>
        <begin position="42"/>
        <end position="51"/>
    </location>
</feature>
<name>A0A7J8FI63_ROUAE</name>
<feature type="region of interest" description="Disordered" evidence="1">
    <location>
        <begin position="135"/>
        <end position="155"/>
    </location>
</feature>
<gene>
    <name evidence="2" type="ORF">HJG63_011860</name>
</gene>
<feature type="region of interest" description="Disordered" evidence="1">
    <location>
        <begin position="1"/>
        <end position="78"/>
    </location>
</feature>